<feature type="region of interest" description="Disordered" evidence="1">
    <location>
        <begin position="121"/>
        <end position="142"/>
    </location>
</feature>
<protein>
    <submittedName>
        <fullName evidence="2">Uncharacterized protein</fullName>
    </submittedName>
</protein>
<reference evidence="2" key="1">
    <citation type="journal article" date="2020" name="Stud. Mycol.">
        <title>101 Dothideomycetes genomes: a test case for predicting lifestyles and emergence of pathogens.</title>
        <authorList>
            <person name="Haridas S."/>
            <person name="Albert R."/>
            <person name="Binder M."/>
            <person name="Bloem J."/>
            <person name="Labutti K."/>
            <person name="Salamov A."/>
            <person name="Andreopoulos B."/>
            <person name="Baker S."/>
            <person name="Barry K."/>
            <person name="Bills G."/>
            <person name="Bluhm B."/>
            <person name="Cannon C."/>
            <person name="Castanera R."/>
            <person name="Culley D."/>
            <person name="Daum C."/>
            <person name="Ezra D."/>
            <person name="Gonzalez J."/>
            <person name="Henrissat B."/>
            <person name="Kuo A."/>
            <person name="Liang C."/>
            <person name="Lipzen A."/>
            <person name="Lutzoni F."/>
            <person name="Magnuson J."/>
            <person name="Mondo S."/>
            <person name="Nolan M."/>
            <person name="Ohm R."/>
            <person name="Pangilinan J."/>
            <person name="Park H.-J."/>
            <person name="Ramirez L."/>
            <person name="Alfaro M."/>
            <person name="Sun H."/>
            <person name="Tritt A."/>
            <person name="Yoshinaga Y."/>
            <person name="Zwiers L.-H."/>
            <person name="Turgeon B."/>
            <person name="Goodwin S."/>
            <person name="Spatafora J."/>
            <person name="Crous P."/>
            <person name="Grigoriev I."/>
        </authorList>
    </citation>
    <scope>NUCLEOTIDE SEQUENCE</scope>
    <source>
        <strain evidence="2">CBS 119925</strain>
    </source>
</reference>
<sequence length="142" mass="15789">MLIRPSFRIQCAQRGAAVHLAGRSIAVAQAQPIPSPHRPWIVMQTAGASLRALTTFSFLLNPDNNVCRPQPPLQYKRCLAISSKSLANYHRITKAMKHMLNSTRHKTFCVLSLGGANTRSRAEALQPSLQRPERSQRAPCIH</sequence>
<name>A0A6A6VEF8_9PLEO</name>
<dbReference type="Proteomes" id="UP000799440">
    <property type="component" value="Unassembled WGS sequence"/>
</dbReference>
<evidence type="ECO:0000313" key="3">
    <source>
        <dbReference type="Proteomes" id="UP000799440"/>
    </source>
</evidence>
<dbReference type="AlphaFoldDB" id="A0A6A6VEF8"/>
<gene>
    <name evidence="2" type="ORF">M011DRAFT_47382</name>
</gene>
<proteinExistence type="predicted"/>
<accession>A0A6A6VEF8</accession>
<evidence type="ECO:0000313" key="2">
    <source>
        <dbReference type="EMBL" id="KAF2747551.1"/>
    </source>
</evidence>
<evidence type="ECO:0000256" key="1">
    <source>
        <dbReference type="SAM" id="MobiDB-lite"/>
    </source>
</evidence>
<organism evidence="2 3">
    <name type="scientific">Sporormia fimetaria CBS 119925</name>
    <dbReference type="NCBI Taxonomy" id="1340428"/>
    <lineage>
        <taxon>Eukaryota</taxon>
        <taxon>Fungi</taxon>
        <taxon>Dikarya</taxon>
        <taxon>Ascomycota</taxon>
        <taxon>Pezizomycotina</taxon>
        <taxon>Dothideomycetes</taxon>
        <taxon>Pleosporomycetidae</taxon>
        <taxon>Pleosporales</taxon>
        <taxon>Sporormiaceae</taxon>
        <taxon>Sporormia</taxon>
    </lineage>
</organism>
<dbReference type="EMBL" id="MU006572">
    <property type="protein sequence ID" value="KAF2747551.1"/>
    <property type="molecule type" value="Genomic_DNA"/>
</dbReference>
<keyword evidence="3" id="KW-1185">Reference proteome</keyword>